<accession>A0A6J6JLS2</accession>
<feature type="region of interest" description="Disordered" evidence="1">
    <location>
        <begin position="78"/>
        <end position="98"/>
    </location>
</feature>
<proteinExistence type="predicted"/>
<protein>
    <submittedName>
        <fullName evidence="2">Unannotated protein</fullName>
    </submittedName>
</protein>
<sequence>MKEFPLSDPVAIAMASAEPPFSSAAMEGVTPSMAGPQGDAISPNITASGCGACVVVVSEESGDGVEVAGSLRSARFEQATSATNREQETMRRRMIMAP</sequence>
<dbReference type="AlphaFoldDB" id="A0A6J6JLS2"/>
<organism evidence="2">
    <name type="scientific">freshwater metagenome</name>
    <dbReference type="NCBI Taxonomy" id="449393"/>
    <lineage>
        <taxon>unclassified sequences</taxon>
        <taxon>metagenomes</taxon>
        <taxon>ecological metagenomes</taxon>
    </lineage>
</organism>
<reference evidence="2" key="1">
    <citation type="submission" date="2020-05" db="EMBL/GenBank/DDBJ databases">
        <authorList>
            <person name="Chiriac C."/>
            <person name="Salcher M."/>
            <person name="Ghai R."/>
            <person name="Kavagutti S V."/>
        </authorList>
    </citation>
    <scope>NUCLEOTIDE SEQUENCE</scope>
</reference>
<gene>
    <name evidence="2" type="ORF">UFOPK1960_01067</name>
</gene>
<dbReference type="EMBL" id="CAEZVL010000184">
    <property type="protein sequence ID" value="CAB4637294.1"/>
    <property type="molecule type" value="Genomic_DNA"/>
</dbReference>
<name>A0A6J6JLS2_9ZZZZ</name>
<evidence type="ECO:0000313" key="2">
    <source>
        <dbReference type="EMBL" id="CAB4637294.1"/>
    </source>
</evidence>
<evidence type="ECO:0000256" key="1">
    <source>
        <dbReference type="SAM" id="MobiDB-lite"/>
    </source>
</evidence>